<dbReference type="GO" id="GO:0004842">
    <property type="term" value="F:ubiquitin-protein transferase activity"/>
    <property type="evidence" value="ECO:0007669"/>
    <property type="project" value="InterPro"/>
</dbReference>
<feature type="region of interest" description="Disordered" evidence="1">
    <location>
        <begin position="1377"/>
        <end position="1399"/>
    </location>
</feature>
<dbReference type="EMBL" id="VHII01000009">
    <property type="protein sequence ID" value="KAF1385523.1"/>
    <property type="molecule type" value="Genomic_DNA"/>
</dbReference>
<feature type="compositionally biased region" description="Polar residues" evidence="1">
    <location>
        <begin position="144"/>
        <end position="170"/>
    </location>
</feature>
<feature type="compositionally biased region" description="Basic and acidic residues" evidence="1">
    <location>
        <begin position="394"/>
        <end position="404"/>
    </location>
</feature>
<evidence type="ECO:0000313" key="4">
    <source>
        <dbReference type="Proteomes" id="UP000465112"/>
    </source>
</evidence>
<feature type="compositionally biased region" description="Polar residues" evidence="1">
    <location>
        <begin position="337"/>
        <end position="367"/>
    </location>
</feature>
<dbReference type="InterPro" id="IPR031248">
    <property type="entry name" value="RNF213"/>
</dbReference>
<dbReference type="PANTHER" id="PTHR22605:SF16">
    <property type="entry name" value="E3 UBIQUITIN-PROTEIN LIGASE RNF213"/>
    <property type="match status" value="1"/>
</dbReference>
<evidence type="ECO:0000313" key="3">
    <source>
        <dbReference type="EMBL" id="KAF1385523.1"/>
    </source>
</evidence>
<gene>
    <name evidence="3" type="ORF">PFLUV_G00108650</name>
</gene>
<sequence length="1399" mass="158026">MFCTNCGNQVESSFQFCPHCGFKLCVLTPNVTQDVATSTYQPSVTAEKNQKEDQDQVPKGVKEEQENTTQIKGQSASDDSEAARDGATPQRPSNDKTSPAPLEKGATPSCPNQTVSVNESLTTKNTHVTETCNGKERLSVAAHESNSQSFSNAAPGSNLSVSTALHSPTPASDKKSLLGISREYSPEAVPTAAGLLSNPASSLTSTKEIDSTAPESPGQTPQEWDSVEKQSASNNDIDKTISNERQNLFGRPDDKATYLDSFQGKPASDDSEPARNGVTTQDPSDYTASSAPLEQGTTLSFPNQTEQQTEAPSDINTEDSHTPVQITADKKSGIHSGLSSNSASSPTPTKETGSTAPVSSEQTSQALDSVAKQPLNEQDKDKTISLETENLSGKPDDNKKHTNTEQHTFTKQNDKKEDQAAIDEREAPNARQPEYSHDPCPVTEETSQNTEAVDTKSNKKTNTCLAERQEQQPSNGTVNVSRSPITSCSLGQSDEKAGLLVAVNISGTSPEHQAQQTLPSSGSMHVYFHAVTSKDFHLDPEKDKIFLMSGKLFGDWDKNGQQMSFSRHLGDKRYLVEGRVMIPKNIIHESIPYKYRIWKHNEKAIFEAIYQKDGNQYVNRCLTIKEDFLTFEGEWHQYDDMIHPKLKKSAWPWSSSTKDIVIKGRDLAGRVMLSNIFDLLTTWNEPNVDNFFSLLRQFVYTYSSPVLHDGKERQWGLPYDIKQVEILLKLVLEENINHKPRMQQETTKCLLPFHAGVVSLLIYNKYLKNGMTDRELSSLCDILCLPKKPQHHFSSFWEDFVSPLADKKSVADAVEMFCNKARQHNIDKWVLVIPLIHLLRGESKPFEPVPPVLNPQFDSWTVLRGSKGTHFNRGDYARIMKDHAYLVDIDRLLVYTWMPLLHVDDLRSFISCVQVELLDILHCIQFSVKSGITHSNCMALENLASHLIDRESHRNKRFDDKYGECCLKTAVRLLYSICRHTTDPGLSDVPIYFLDLVCLIAKAYDHTDSQARERIHEESIGETLETMREWRRNTFRNKLLNDWDRTQFSVPHEIKVWDKLLSLSFSHKEHTLFWRTTFMEDFEGKLKREHSVDQIGIYSNKMEELSKTSPLLCSTMEKCALEAVAAICQDHSGRAVSALFKKHDITKFGKLMSVVVLKTWPTDVNGDYTEGEDLIFEYLVNWPMAKTLFQMTGVGSNLINNLSDEVQIRMTLASSAFKSVSEKFLSGEIRMNTLNQILQKEHEFLDLLKIDGLCDDRRCKDDRKMRTLLRQRKEEAEAVHSDKELVRCLLQICQELPQHVKVDFKGLDKKLHQNIEMMNLNTFMKVHTLDEQTSPTIGQVTYFNLCDITRQMATELHAIKDSALFKMCWMNQVEELSRDQPNTDDTEHLDGNEEIYTLE</sequence>
<protein>
    <recommendedName>
        <fullName evidence="2">Zinc-ribbon domain-containing protein</fullName>
    </recommendedName>
</protein>
<comment type="caution">
    <text evidence="3">The sequence shown here is derived from an EMBL/GenBank/DDBJ whole genome shotgun (WGS) entry which is preliminary data.</text>
</comment>
<dbReference type="Proteomes" id="UP000465112">
    <property type="component" value="Chromosome 9"/>
</dbReference>
<reference evidence="3 4" key="1">
    <citation type="submission" date="2019-06" db="EMBL/GenBank/DDBJ databases">
        <title>A chromosome-scale genome assembly of the European perch, Perca fluviatilis.</title>
        <authorList>
            <person name="Roques C."/>
            <person name="Zahm M."/>
            <person name="Cabau C."/>
            <person name="Klopp C."/>
            <person name="Bouchez O."/>
            <person name="Donnadieu C."/>
            <person name="Kuhl H."/>
            <person name="Gislard M."/>
            <person name="Guendouz S."/>
            <person name="Journot L."/>
            <person name="Haffray P."/>
            <person name="Bestin A."/>
            <person name="Morvezen R."/>
            <person name="Feron R."/>
            <person name="Wen M."/>
            <person name="Jouanno E."/>
            <person name="Herpin A."/>
            <person name="Schartl M."/>
            <person name="Postlethwait J."/>
            <person name="Schaerlinger B."/>
            <person name="Chardard D."/>
            <person name="Lecocq T."/>
            <person name="Poncet C."/>
            <person name="Jaffrelo L."/>
            <person name="Lampietro C."/>
            <person name="Guiguen Y."/>
        </authorList>
    </citation>
    <scope>NUCLEOTIDE SEQUENCE [LARGE SCALE GENOMIC DNA]</scope>
    <source>
        <tissue evidence="3">Blood</tissue>
    </source>
</reference>
<proteinExistence type="predicted"/>
<feature type="region of interest" description="Disordered" evidence="1">
    <location>
        <begin position="143"/>
        <end position="460"/>
    </location>
</feature>
<name>A0A6A5F8F8_PERFL</name>
<feature type="compositionally biased region" description="Basic and acidic residues" evidence="1">
    <location>
        <begin position="412"/>
        <end position="428"/>
    </location>
</feature>
<feature type="region of interest" description="Disordered" evidence="1">
    <location>
        <begin position="41"/>
        <end position="130"/>
    </location>
</feature>
<organism evidence="3 4">
    <name type="scientific">Perca fluviatilis</name>
    <name type="common">European perch</name>
    <dbReference type="NCBI Taxonomy" id="8168"/>
    <lineage>
        <taxon>Eukaryota</taxon>
        <taxon>Metazoa</taxon>
        <taxon>Chordata</taxon>
        <taxon>Craniata</taxon>
        <taxon>Vertebrata</taxon>
        <taxon>Euteleostomi</taxon>
        <taxon>Actinopterygii</taxon>
        <taxon>Neopterygii</taxon>
        <taxon>Teleostei</taxon>
        <taxon>Neoteleostei</taxon>
        <taxon>Acanthomorphata</taxon>
        <taxon>Eupercaria</taxon>
        <taxon>Perciformes</taxon>
        <taxon>Percoidei</taxon>
        <taxon>Percidae</taxon>
        <taxon>Percinae</taxon>
        <taxon>Perca</taxon>
    </lineage>
</organism>
<accession>A0A6A5F8F8</accession>
<feature type="domain" description="Zinc-ribbon" evidence="2">
    <location>
        <begin position="2"/>
        <end position="24"/>
    </location>
</feature>
<dbReference type="PANTHER" id="PTHR22605">
    <property type="entry name" value="RZ-TYPE DOMAIN-CONTAINING PROTEIN"/>
    <property type="match status" value="1"/>
</dbReference>
<dbReference type="Pfam" id="PF13240">
    <property type="entry name" value="Zn_Ribbon_1"/>
    <property type="match status" value="1"/>
</dbReference>
<feature type="compositionally biased region" description="Polar residues" evidence="1">
    <location>
        <begin position="67"/>
        <end position="77"/>
    </location>
</feature>
<feature type="compositionally biased region" description="Polar residues" evidence="1">
    <location>
        <begin position="109"/>
        <end position="130"/>
    </location>
</feature>
<feature type="compositionally biased region" description="Polar residues" evidence="1">
    <location>
        <begin position="213"/>
        <end position="235"/>
    </location>
</feature>
<keyword evidence="4" id="KW-1185">Reference proteome</keyword>
<dbReference type="GO" id="GO:0016887">
    <property type="term" value="F:ATP hydrolysis activity"/>
    <property type="evidence" value="ECO:0007669"/>
    <property type="project" value="InterPro"/>
</dbReference>
<feature type="compositionally biased region" description="Basic and acidic residues" evidence="1">
    <location>
        <begin position="48"/>
        <end position="65"/>
    </location>
</feature>
<evidence type="ECO:0000256" key="1">
    <source>
        <dbReference type="SAM" id="MobiDB-lite"/>
    </source>
</evidence>
<dbReference type="InterPro" id="IPR026870">
    <property type="entry name" value="Zinc_ribbon_dom"/>
</dbReference>
<feature type="compositionally biased region" description="Polar residues" evidence="1">
    <location>
        <begin position="277"/>
        <end position="315"/>
    </location>
</feature>
<evidence type="ECO:0000259" key="2">
    <source>
        <dbReference type="Pfam" id="PF13240"/>
    </source>
</evidence>